<organism evidence="3">
    <name type="scientific">Cacopsylla melanoneura</name>
    <dbReference type="NCBI Taxonomy" id="428564"/>
    <lineage>
        <taxon>Eukaryota</taxon>
        <taxon>Metazoa</taxon>
        <taxon>Ecdysozoa</taxon>
        <taxon>Arthropoda</taxon>
        <taxon>Hexapoda</taxon>
        <taxon>Insecta</taxon>
        <taxon>Pterygota</taxon>
        <taxon>Neoptera</taxon>
        <taxon>Paraneoptera</taxon>
        <taxon>Hemiptera</taxon>
        <taxon>Sternorrhyncha</taxon>
        <taxon>Psylloidea</taxon>
        <taxon>Psyllidae</taxon>
        <taxon>Psyllinae</taxon>
        <taxon>Cacopsylla</taxon>
    </lineage>
</organism>
<reference evidence="3" key="1">
    <citation type="submission" date="2021-05" db="EMBL/GenBank/DDBJ databases">
        <authorList>
            <person name="Alioto T."/>
            <person name="Alioto T."/>
            <person name="Gomez Garrido J."/>
        </authorList>
    </citation>
    <scope>NUCLEOTIDE SEQUENCE</scope>
</reference>
<dbReference type="InterPro" id="IPR033551">
    <property type="entry name" value="DRC7/lobo"/>
</dbReference>
<dbReference type="PANTHER" id="PTHR35249">
    <property type="entry name" value="DYNEIN REGULATORY COMPLEX SUBUNIT 7"/>
    <property type="match status" value="1"/>
</dbReference>
<dbReference type="GO" id="GO:0030317">
    <property type="term" value="P:flagellated sperm motility"/>
    <property type="evidence" value="ECO:0007669"/>
    <property type="project" value="TreeGrafter"/>
</dbReference>
<feature type="coiled-coil region" evidence="1">
    <location>
        <begin position="225"/>
        <end position="275"/>
    </location>
</feature>
<dbReference type="PANTHER" id="PTHR35249:SF2">
    <property type="entry name" value="DYNEIN REGULATORY COMPLEX SUBUNIT 7"/>
    <property type="match status" value="1"/>
</dbReference>
<accession>A0A8D9F5G2</accession>
<evidence type="ECO:0000256" key="1">
    <source>
        <dbReference type="SAM" id="Coils"/>
    </source>
</evidence>
<dbReference type="AlphaFoldDB" id="A0A8D9F5G2"/>
<protein>
    <recommendedName>
        <fullName evidence="2">Dynein regulatory complex subunit 7 MORN domain-containing protein</fullName>
    </recommendedName>
</protein>
<feature type="domain" description="Dynein regulatory complex subunit 7 MORN" evidence="2">
    <location>
        <begin position="26"/>
        <end position="150"/>
    </location>
</feature>
<dbReference type="Pfam" id="PF24667">
    <property type="entry name" value="MORN_DRC7"/>
    <property type="match status" value="1"/>
</dbReference>
<dbReference type="GO" id="GO:0031514">
    <property type="term" value="C:motile cilium"/>
    <property type="evidence" value="ECO:0007669"/>
    <property type="project" value="TreeGrafter"/>
</dbReference>
<evidence type="ECO:0000259" key="2">
    <source>
        <dbReference type="Pfam" id="PF24667"/>
    </source>
</evidence>
<proteinExistence type="predicted"/>
<dbReference type="InterPro" id="IPR056291">
    <property type="entry name" value="MORN_DRC7"/>
</dbReference>
<keyword evidence="1" id="KW-0175">Coiled coil</keyword>
<sequence>MATGEGDNVASKTEGEDSILIGRDDIRSFYVKFDRSENKCHDEDVSKVIFNLQHGEISVYYHYGENNITQSYRKFQTSTVKIWDDLTELVKCYRSDGDSTKIDSNQSLSKLIQTWTQRQSEYLQTINHYVTEIRALLNARKIDRYKPKLVASIYYLETDGAAKEAYLKEKAAKREAELKDLAMDFDYAAVYLGKLSAEDLKTPAIVGKVREECLNNLKQIWKLRVELYEERLKRVHVELGELEKENLCTVEKKERVKLDEERVKLDEERVKLEEEGKIEPLALAREHDEKRTFESLERKEKRVRTQVEGSLEATKLDKMNAFDSLDRLEDLKRGTFDFGQRKEDLMNEKVLVHRMLNEYLTREMLAEKCVALERRFDEYVRKHSSHWTTCARITKQNLS</sequence>
<name>A0A8D9F5G2_9HEMI</name>
<dbReference type="EMBL" id="HBUF01604059">
    <property type="protein sequence ID" value="CAG6777044.1"/>
    <property type="molecule type" value="Transcribed_RNA"/>
</dbReference>
<evidence type="ECO:0000313" key="3">
    <source>
        <dbReference type="EMBL" id="CAG6777044.1"/>
    </source>
</evidence>